<dbReference type="InterPro" id="IPR020895">
    <property type="entry name" value="Frataxin_CS"/>
</dbReference>
<comment type="subcellular location">
    <subcellularLocation>
        <location evidence="1">Mitochondrion</location>
    </subcellularLocation>
</comment>
<dbReference type="PRINTS" id="PR00904">
    <property type="entry name" value="FRATAXIN"/>
</dbReference>
<dbReference type="Pfam" id="PF01491">
    <property type="entry name" value="Frataxin_Cyay"/>
    <property type="match status" value="1"/>
</dbReference>
<dbReference type="NCBIfam" id="TIGR03421">
    <property type="entry name" value="FeS_CyaY"/>
    <property type="match status" value="1"/>
</dbReference>
<evidence type="ECO:0000256" key="7">
    <source>
        <dbReference type="ARBA" id="ARBA00022946"/>
    </source>
</evidence>
<protein>
    <recommendedName>
        <fullName evidence="3">ferroxidase</fullName>
        <ecNumber evidence="3">1.16.3.1</ecNumber>
    </recommendedName>
</protein>
<evidence type="ECO:0000313" key="13">
    <source>
        <dbReference type="EMBL" id="MOY45984.1"/>
    </source>
</evidence>
<keyword evidence="5" id="KW-0813">Transport</keyword>
<keyword evidence="4" id="KW-0409">Iron storage</keyword>
<evidence type="ECO:0000256" key="5">
    <source>
        <dbReference type="ARBA" id="ARBA00022448"/>
    </source>
</evidence>
<accession>A0A4V0Y8S2</accession>
<dbReference type="Gene3D" id="3.30.920.10">
    <property type="entry name" value="Frataxin/CyaY"/>
    <property type="match status" value="1"/>
</dbReference>
<name>A0A4V0Y8S2_RHOPR</name>
<dbReference type="GO" id="GO:0051537">
    <property type="term" value="F:2 iron, 2 sulfur cluster binding"/>
    <property type="evidence" value="ECO:0007669"/>
    <property type="project" value="TreeGrafter"/>
</dbReference>
<dbReference type="GO" id="GO:0034986">
    <property type="term" value="F:iron chaperone activity"/>
    <property type="evidence" value="ECO:0007669"/>
    <property type="project" value="TreeGrafter"/>
</dbReference>
<reference evidence="13" key="1">
    <citation type="submission" date="2019-04" db="EMBL/GenBank/DDBJ databases">
        <title>Analysis of the testis transcriptome of the Chagas disease vector Rhodnius prolixus.</title>
        <authorList>
            <person name="Cesar J."/>
            <person name="Ribeiro J.M."/>
            <person name="Pereira M.H."/>
            <person name="Araujo R.N."/>
            <person name="Gontijo N.F."/>
            <person name="Pessoa G."/>
            <person name="Sant'Anna M.V."/>
            <person name="Sorgine M.H."/>
            <person name="Majerowicz D."/>
            <person name="Carvalho A.B."/>
            <person name="Braz G."/>
            <person name="Mesquita R."/>
            <person name="Lagerblad P.O."/>
            <person name="Koerich L.B."/>
        </authorList>
    </citation>
    <scope>NUCLEOTIDE SEQUENCE</scope>
</reference>
<comment type="catalytic activity">
    <reaction evidence="12">
        <text>4 Fe(2+) + O2 + 4 H(+) = 4 Fe(3+) + 2 H2O</text>
        <dbReference type="Rhea" id="RHEA:11148"/>
        <dbReference type="ChEBI" id="CHEBI:15377"/>
        <dbReference type="ChEBI" id="CHEBI:15378"/>
        <dbReference type="ChEBI" id="CHEBI:15379"/>
        <dbReference type="ChEBI" id="CHEBI:29033"/>
        <dbReference type="ChEBI" id="CHEBI:29034"/>
        <dbReference type="EC" id="1.16.3.1"/>
    </reaction>
</comment>
<dbReference type="InterPro" id="IPR036524">
    <property type="entry name" value="Frataxin/CyaY_sf"/>
</dbReference>
<dbReference type="EC" id="1.16.3.1" evidence="3"/>
<dbReference type="SUPFAM" id="SSF55387">
    <property type="entry name" value="Frataxin/Nqo15-like"/>
    <property type="match status" value="1"/>
</dbReference>
<keyword evidence="7" id="KW-0809">Transit peptide</keyword>
<proteinExistence type="inferred from homology"/>
<evidence type="ECO:0000256" key="8">
    <source>
        <dbReference type="ARBA" id="ARBA00023002"/>
    </source>
</evidence>
<keyword evidence="10" id="KW-0406">Ion transport</keyword>
<dbReference type="PANTHER" id="PTHR16821">
    <property type="entry name" value="FRATAXIN"/>
    <property type="match status" value="1"/>
</dbReference>
<dbReference type="NCBIfam" id="TIGR03422">
    <property type="entry name" value="mito_frataxin"/>
    <property type="match status" value="1"/>
</dbReference>
<keyword evidence="8" id="KW-0560">Oxidoreductase</keyword>
<dbReference type="EMBL" id="GHKJ01000954">
    <property type="protein sequence ID" value="MOY45984.1"/>
    <property type="molecule type" value="Transcribed_RNA"/>
</dbReference>
<dbReference type="PANTHER" id="PTHR16821:SF2">
    <property type="entry name" value="FRATAXIN, MITOCHONDRIAL"/>
    <property type="match status" value="1"/>
</dbReference>
<evidence type="ECO:0000256" key="12">
    <source>
        <dbReference type="ARBA" id="ARBA00047990"/>
    </source>
</evidence>
<evidence type="ECO:0000256" key="9">
    <source>
        <dbReference type="ARBA" id="ARBA00023004"/>
    </source>
</evidence>
<evidence type="ECO:0000256" key="4">
    <source>
        <dbReference type="ARBA" id="ARBA00022434"/>
    </source>
</evidence>
<dbReference type="GO" id="GO:0008198">
    <property type="term" value="F:ferrous iron binding"/>
    <property type="evidence" value="ECO:0007669"/>
    <property type="project" value="TreeGrafter"/>
</dbReference>
<dbReference type="GO" id="GO:0005739">
    <property type="term" value="C:mitochondrion"/>
    <property type="evidence" value="ECO:0007669"/>
    <property type="project" value="UniProtKB-SubCell"/>
</dbReference>
<dbReference type="GO" id="GO:0004322">
    <property type="term" value="F:ferroxidase activity"/>
    <property type="evidence" value="ECO:0007669"/>
    <property type="project" value="UniProtKB-EC"/>
</dbReference>
<evidence type="ECO:0000256" key="11">
    <source>
        <dbReference type="ARBA" id="ARBA00023128"/>
    </source>
</evidence>
<dbReference type="GO" id="GO:0006879">
    <property type="term" value="P:intracellular iron ion homeostasis"/>
    <property type="evidence" value="ECO:0007669"/>
    <property type="project" value="UniProtKB-KW"/>
</dbReference>
<dbReference type="AlphaFoldDB" id="A0A4V0Y8S2"/>
<dbReference type="GO" id="GO:0016226">
    <property type="term" value="P:iron-sulfur cluster assembly"/>
    <property type="evidence" value="ECO:0007669"/>
    <property type="project" value="InterPro"/>
</dbReference>
<dbReference type="CDD" id="cd00503">
    <property type="entry name" value="Frataxin"/>
    <property type="match status" value="1"/>
</dbReference>
<keyword evidence="6" id="KW-0410">Iron transport</keyword>
<evidence type="ECO:0000256" key="3">
    <source>
        <dbReference type="ARBA" id="ARBA00013107"/>
    </source>
</evidence>
<dbReference type="InterPro" id="IPR002908">
    <property type="entry name" value="Frataxin/CyaY"/>
</dbReference>
<dbReference type="SMART" id="SM01219">
    <property type="entry name" value="Frataxin_Cyay"/>
    <property type="match status" value="1"/>
</dbReference>
<comment type="similarity">
    <text evidence="2">Belongs to the frataxin family.</text>
</comment>
<dbReference type="InterPro" id="IPR017789">
    <property type="entry name" value="Frataxin"/>
</dbReference>
<keyword evidence="9" id="KW-0408">Iron</keyword>
<evidence type="ECO:0000256" key="10">
    <source>
        <dbReference type="ARBA" id="ARBA00023065"/>
    </source>
</evidence>
<evidence type="ECO:0000256" key="1">
    <source>
        <dbReference type="ARBA" id="ARBA00004173"/>
    </source>
</evidence>
<dbReference type="GO" id="GO:0006826">
    <property type="term" value="P:iron ion transport"/>
    <property type="evidence" value="ECO:0007669"/>
    <property type="project" value="UniProtKB-KW"/>
</dbReference>
<sequence length="181" mass="21130">MFLNNLKRVAKFKHVRYIHTSSKQTAKFYPVKLVQIEAFYKPLKYQSSVRFSSQDNIKFELTHNEFEHICEETLDSLCENLEILIESHPEIKGCDITYGDGVLTMSLGAHGTYVINRQTPNKQIWLSSPLSGPKRYDFFANTWIYKHDNVSLHSLLQKELTDIFKDNVDLSKCSYFVVKQK</sequence>
<dbReference type="GO" id="GO:0008199">
    <property type="term" value="F:ferric iron binding"/>
    <property type="evidence" value="ECO:0007669"/>
    <property type="project" value="InterPro"/>
</dbReference>
<evidence type="ECO:0000256" key="2">
    <source>
        <dbReference type="ARBA" id="ARBA00008183"/>
    </source>
</evidence>
<dbReference type="PROSITE" id="PS01344">
    <property type="entry name" value="FRATAXIN_1"/>
    <property type="match status" value="1"/>
</dbReference>
<evidence type="ECO:0000256" key="6">
    <source>
        <dbReference type="ARBA" id="ARBA00022496"/>
    </source>
</evidence>
<dbReference type="PROSITE" id="PS50810">
    <property type="entry name" value="FRATAXIN_2"/>
    <property type="match status" value="1"/>
</dbReference>
<organism evidence="13">
    <name type="scientific">Rhodnius prolixus</name>
    <name type="common">Triatomid bug</name>
    <dbReference type="NCBI Taxonomy" id="13249"/>
    <lineage>
        <taxon>Eukaryota</taxon>
        <taxon>Metazoa</taxon>
        <taxon>Ecdysozoa</taxon>
        <taxon>Arthropoda</taxon>
        <taxon>Hexapoda</taxon>
        <taxon>Insecta</taxon>
        <taxon>Pterygota</taxon>
        <taxon>Neoptera</taxon>
        <taxon>Paraneoptera</taxon>
        <taxon>Hemiptera</taxon>
        <taxon>Heteroptera</taxon>
        <taxon>Panheteroptera</taxon>
        <taxon>Cimicomorpha</taxon>
        <taxon>Reduviidae</taxon>
        <taxon>Triatominae</taxon>
        <taxon>Rhodnius</taxon>
    </lineage>
</organism>
<keyword evidence="11" id="KW-0496">Mitochondrion</keyword>